<protein>
    <submittedName>
        <fullName evidence="1">Uncharacterized protein</fullName>
    </submittedName>
</protein>
<dbReference type="EMBL" id="JBEXRX010000117">
    <property type="protein sequence ID" value="MEU0155602.1"/>
    <property type="molecule type" value="Genomic_DNA"/>
</dbReference>
<dbReference type="Proteomes" id="UP001550348">
    <property type="component" value="Unassembled WGS sequence"/>
</dbReference>
<sequence length="46" mass="5027">MLARLTLVVRWVTLSCGCAVEIADTAPAPARCSTCHRSVIVTWDPR</sequence>
<gene>
    <name evidence="1" type="ORF">ABZ071_27620</name>
</gene>
<organism evidence="1 2">
    <name type="scientific">Micromonospora fulviviridis</name>
    <dbReference type="NCBI Taxonomy" id="47860"/>
    <lineage>
        <taxon>Bacteria</taxon>
        <taxon>Bacillati</taxon>
        <taxon>Actinomycetota</taxon>
        <taxon>Actinomycetes</taxon>
        <taxon>Micromonosporales</taxon>
        <taxon>Micromonosporaceae</taxon>
        <taxon>Micromonospora</taxon>
    </lineage>
</organism>
<proteinExistence type="predicted"/>
<evidence type="ECO:0000313" key="1">
    <source>
        <dbReference type="EMBL" id="MEU0155602.1"/>
    </source>
</evidence>
<evidence type="ECO:0000313" key="2">
    <source>
        <dbReference type="Proteomes" id="UP001550348"/>
    </source>
</evidence>
<name>A0ABV2VS18_9ACTN</name>
<keyword evidence="2" id="KW-1185">Reference proteome</keyword>
<accession>A0ABV2VS18</accession>
<dbReference type="RefSeq" id="WP_355667181.1">
    <property type="nucleotide sequence ID" value="NZ_JBEXRX010000117.1"/>
</dbReference>
<comment type="caution">
    <text evidence="1">The sequence shown here is derived from an EMBL/GenBank/DDBJ whole genome shotgun (WGS) entry which is preliminary data.</text>
</comment>
<reference evidence="1 2" key="1">
    <citation type="submission" date="2024-06" db="EMBL/GenBank/DDBJ databases">
        <title>The Natural Products Discovery Center: Release of the First 8490 Sequenced Strains for Exploring Actinobacteria Biosynthetic Diversity.</title>
        <authorList>
            <person name="Kalkreuter E."/>
            <person name="Kautsar S.A."/>
            <person name="Yang D."/>
            <person name="Bader C.D."/>
            <person name="Teijaro C.N."/>
            <person name="Fluegel L."/>
            <person name="Davis C.M."/>
            <person name="Simpson J.R."/>
            <person name="Lauterbach L."/>
            <person name="Steele A.D."/>
            <person name="Gui C."/>
            <person name="Meng S."/>
            <person name="Li G."/>
            <person name="Viehrig K."/>
            <person name="Ye F."/>
            <person name="Su P."/>
            <person name="Kiefer A.F."/>
            <person name="Nichols A."/>
            <person name="Cepeda A.J."/>
            <person name="Yan W."/>
            <person name="Fan B."/>
            <person name="Jiang Y."/>
            <person name="Adhikari A."/>
            <person name="Zheng C.-J."/>
            <person name="Schuster L."/>
            <person name="Cowan T.M."/>
            <person name="Smanski M.J."/>
            <person name="Chevrette M.G."/>
            <person name="De Carvalho L.P.S."/>
            <person name="Shen B."/>
        </authorList>
    </citation>
    <scope>NUCLEOTIDE SEQUENCE [LARGE SCALE GENOMIC DNA]</scope>
    <source>
        <strain evidence="1 2">NPDC006286</strain>
    </source>
</reference>